<feature type="transmembrane region" description="Helical" evidence="5">
    <location>
        <begin position="110"/>
        <end position="131"/>
    </location>
</feature>
<sequence length="278" mass="31551">MVEAVKRALGKISVEHIKLELLGTAYNSSSTFLGRLDPRMLLIWYLFFAITPWFVYNRTILLGMFIFMVVTTVLSKVSPYIVFILCLGLVSQIGWMFLLSLFFGGGAESLLPMLTLTLKLSVISLASITVFSSLDPERLSDGLSALGVPDAFAFSLSYGYRILPTLLEEFHQILLSFRLRGQRPAKHGFLYLRTAAYYLRILVLVFYPLMLNTAKRSRTTVEALETRGYTYAVNNPKVKKLRLSYLAMQRRDWLFVAFSAVYISLLFPLGASFPNLLY</sequence>
<dbReference type="AlphaFoldDB" id="A0A1G8X030"/>
<reference evidence="7" key="1">
    <citation type="submission" date="2016-10" db="EMBL/GenBank/DDBJ databases">
        <authorList>
            <person name="Varghese N."/>
            <person name="Submissions S."/>
        </authorList>
    </citation>
    <scope>NUCLEOTIDE SEQUENCE [LARGE SCALE GENOMIC DNA]</scope>
    <source>
        <strain evidence="7">CGMCC 1.11012</strain>
    </source>
</reference>
<organism evidence="6 7">
    <name type="scientific">Paenibacillus typhae</name>
    <dbReference type="NCBI Taxonomy" id="1174501"/>
    <lineage>
        <taxon>Bacteria</taxon>
        <taxon>Bacillati</taxon>
        <taxon>Bacillota</taxon>
        <taxon>Bacilli</taxon>
        <taxon>Bacillales</taxon>
        <taxon>Paenibacillaceae</taxon>
        <taxon>Paenibacillus</taxon>
    </lineage>
</organism>
<keyword evidence="2 5" id="KW-0812">Transmembrane</keyword>
<dbReference type="PANTHER" id="PTHR33514">
    <property type="entry name" value="PROTEIN ABCI12, CHLOROPLASTIC"/>
    <property type="match status" value="1"/>
</dbReference>
<dbReference type="Proteomes" id="UP000199050">
    <property type="component" value="Unassembled WGS sequence"/>
</dbReference>
<feature type="transmembrane region" description="Helical" evidence="5">
    <location>
        <begin position="253"/>
        <end position="273"/>
    </location>
</feature>
<dbReference type="RefSeq" id="WP_090716454.1">
    <property type="nucleotide sequence ID" value="NZ_CBCSKY010000028.1"/>
</dbReference>
<dbReference type="GO" id="GO:0005886">
    <property type="term" value="C:plasma membrane"/>
    <property type="evidence" value="ECO:0007669"/>
    <property type="project" value="TreeGrafter"/>
</dbReference>
<feature type="transmembrane region" description="Helical" evidence="5">
    <location>
        <begin position="190"/>
        <end position="209"/>
    </location>
</feature>
<dbReference type="OrthoDB" id="2661848at2"/>
<dbReference type="InterPro" id="IPR003339">
    <property type="entry name" value="ABC/ECF_trnsptr_transmembrane"/>
</dbReference>
<gene>
    <name evidence="6" type="ORF">SAMN05216192_12537</name>
</gene>
<feature type="transmembrane region" description="Helical" evidence="5">
    <location>
        <begin position="42"/>
        <end position="68"/>
    </location>
</feature>
<proteinExistence type="predicted"/>
<evidence type="ECO:0000256" key="2">
    <source>
        <dbReference type="ARBA" id="ARBA00022692"/>
    </source>
</evidence>
<keyword evidence="4 5" id="KW-0472">Membrane</keyword>
<keyword evidence="7" id="KW-1185">Reference proteome</keyword>
<evidence type="ECO:0000256" key="3">
    <source>
        <dbReference type="ARBA" id="ARBA00022989"/>
    </source>
</evidence>
<evidence type="ECO:0000313" key="7">
    <source>
        <dbReference type="Proteomes" id="UP000199050"/>
    </source>
</evidence>
<name>A0A1G8X030_9BACL</name>
<dbReference type="EMBL" id="FNDX01000025">
    <property type="protein sequence ID" value="SDJ83215.1"/>
    <property type="molecule type" value="Genomic_DNA"/>
</dbReference>
<evidence type="ECO:0000313" key="6">
    <source>
        <dbReference type="EMBL" id="SDJ83215.1"/>
    </source>
</evidence>
<protein>
    <submittedName>
        <fullName evidence="6">Energy-coupling factor transport system permease protein</fullName>
    </submittedName>
</protein>
<feature type="transmembrane region" description="Helical" evidence="5">
    <location>
        <begin position="80"/>
        <end position="104"/>
    </location>
</feature>
<dbReference type="Pfam" id="PF02361">
    <property type="entry name" value="CbiQ"/>
    <property type="match status" value="1"/>
</dbReference>
<evidence type="ECO:0000256" key="5">
    <source>
        <dbReference type="SAM" id="Phobius"/>
    </source>
</evidence>
<accession>A0A1G8X030</accession>
<dbReference type="CDD" id="cd16914">
    <property type="entry name" value="EcfT"/>
    <property type="match status" value="1"/>
</dbReference>
<evidence type="ECO:0000256" key="4">
    <source>
        <dbReference type="ARBA" id="ARBA00023136"/>
    </source>
</evidence>
<dbReference type="STRING" id="1174501.SAMN05216192_12537"/>
<evidence type="ECO:0000256" key="1">
    <source>
        <dbReference type="ARBA" id="ARBA00004141"/>
    </source>
</evidence>
<dbReference type="PANTHER" id="PTHR33514:SF13">
    <property type="entry name" value="PROTEIN ABCI12, CHLOROPLASTIC"/>
    <property type="match status" value="1"/>
</dbReference>
<comment type="subcellular location">
    <subcellularLocation>
        <location evidence="1">Membrane</location>
        <topology evidence="1">Multi-pass membrane protein</topology>
    </subcellularLocation>
</comment>
<keyword evidence="3 5" id="KW-1133">Transmembrane helix</keyword>